<dbReference type="EMBL" id="CP154795">
    <property type="protein sequence ID" value="XAN06556.1"/>
    <property type="molecule type" value="Genomic_DNA"/>
</dbReference>
<name>A0ABZ3FKH9_9ACTN</name>
<gene>
    <name evidence="1" type="ORF">AADG42_04270</name>
</gene>
<evidence type="ECO:0000313" key="1">
    <source>
        <dbReference type="EMBL" id="XAN06556.1"/>
    </source>
</evidence>
<keyword evidence="2" id="KW-1185">Reference proteome</keyword>
<accession>A0ABZ3FKH9</accession>
<evidence type="ECO:0000313" key="2">
    <source>
        <dbReference type="Proteomes" id="UP001442841"/>
    </source>
</evidence>
<sequence>MLDRVTYDTSGYDHEAKRVTFCDSGRLPFIALTHHWKTRHTSTDSEGRTRTEVRHHDEDIIEFLAPRGFGNLSLNQWRLMRSPIRFESSQFNDQFKVRSTDERFAHDVIHPRMMEFLHAAKPPGFAIQDGRIRPDLHYSVENLSAMIDFLEGFFGRVPSFVWKNLGYAEPPFPQP</sequence>
<dbReference type="RefSeq" id="WP_425307986.1">
    <property type="nucleotide sequence ID" value="NZ_CP154795.1"/>
</dbReference>
<proteinExistence type="predicted"/>
<protein>
    <submittedName>
        <fullName evidence="1">DUF3137 domain-containing protein</fullName>
    </submittedName>
</protein>
<dbReference type="Proteomes" id="UP001442841">
    <property type="component" value="Chromosome"/>
</dbReference>
<organism evidence="1 2">
    <name type="scientific">Ammonicoccus fulvus</name>
    <dbReference type="NCBI Taxonomy" id="3138240"/>
    <lineage>
        <taxon>Bacteria</taxon>
        <taxon>Bacillati</taxon>
        <taxon>Actinomycetota</taxon>
        <taxon>Actinomycetes</taxon>
        <taxon>Propionibacteriales</taxon>
        <taxon>Propionibacteriaceae</taxon>
        <taxon>Ammonicoccus</taxon>
    </lineage>
</organism>
<reference evidence="1 2" key="1">
    <citation type="submission" date="2024-04" db="EMBL/GenBank/DDBJ databases">
        <title>Isolation of an actinomycete strain from pig manure.</title>
        <authorList>
            <person name="Gong T."/>
            <person name="Yu Z."/>
            <person name="An M."/>
            <person name="Wei C."/>
            <person name="Yang W."/>
            <person name="Liu L."/>
        </authorList>
    </citation>
    <scope>NUCLEOTIDE SEQUENCE [LARGE SCALE GENOMIC DNA]</scope>
    <source>
        <strain evidence="1 2">ZF39</strain>
    </source>
</reference>